<reference evidence="7 8" key="1">
    <citation type="submission" date="2020-10" db="EMBL/GenBank/DDBJ databases">
        <title>Phylogeny of dyella-like bacteria.</title>
        <authorList>
            <person name="Fu J."/>
        </authorList>
    </citation>
    <scope>NUCLEOTIDE SEQUENCE [LARGE SCALE GENOMIC DNA]</scope>
    <source>
        <strain evidence="7 8">Gsoil3046</strain>
    </source>
</reference>
<dbReference type="PANTHER" id="PTHR30417">
    <property type="entry name" value="N-ACETYLMURAMOYL-L-ALANINE AMIDASE AMID"/>
    <property type="match status" value="1"/>
</dbReference>
<dbReference type="Pfam" id="PF01510">
    <property type="entry name" value="Amidase_2"/>
    <property type="match status" value="1"/>
</dbReference>
<dbReference type="SMART" id="SM00644">
    <property type="entry name" value="Ami_2"/>
    <property type="match status" value="1"/>
</dbReference>
<organism evidence="7 8">
    <name type="scientific">Dyella ginsengisoli</name>
    <dbReference type="NCBI Taxonomy" id="363848"/>
    <lineage>
        <taxon>Bacteria</taxon>
        <taxon>Pseudomonadati</taxon>
        <taxon>Pseudomonadota</taxon>
        <taxon>Gammaproteobacteria</taxon>
        <taxon>Lysobacterales</taxon>
        <taxon>Rhodanobacteraceae</taxon>
        <taxon>Dyella</taxon>
    </lineage>
</organism>
<keyword evidence="5" id="KW-0732">Signal</keyword>
<dbReference type="Proteomes" id="UP001620460">
    <property type="component" value="Unassembled WGS sequence"/>
</dbReference>
<dbReference type="Gene3D" id="3.40.80.10">
    <property type="entry name" value="Peptidoglycan recognition protein-like"/>
    <property type="match status" value="1"/>
</dbReference>
<dbReference type="EC" id="3.5.1.28" evidence="2"/>
<feature type="domain" description="N-acetylmuramoyl-L-alanine amidase" evidence="6">
    <location>
        <begin position="33"/>
        <end position="166"/>
    </location>
</feature>
<evidence type="ECO:0000256" key="2">
    <source>
        <dbReference type="ARBA" id="ARBA00011901"/>
    </source>
</evidence>
<gene>
    <name evidence="7" type="ORF">ISP17_09625</name>
</gene>
<keyword evidence="4" id="KW-0961">Cell wall biogenesis/degradation</keyword>
<dbReference type="InterPro" id="IPR002502">
    <property type="entry name" value="Amidase_domain"/>
</dbReference>
<dbReference type="SUPFAM" id="SSF55846">
    <property type="entry name" value="N-acetylmuramoyl-L-alanine amidase-like"/>
    <property type="match status" value="1"/>
</dbReference>
<evidence type="ECO:0000313" key="8">
    <source>
        <dbReference type="Proteomes" id="UP001620460"/>
    </source>
</evidence>
<evidence type="ECO:0000256" key="1">
    <source>
        <dbReference type="ARBA" id="ARBA00001561"/>
    </source>
</evidence>
<dbReference type="EMBL" id="JADIKM010000002">
    <property type="protein sequence ID" value="MFK2904226.1"/>
    <property type="molecule type" value="Genomic_DNA"/>
</dbReference>
<evidence type="ECO:0000256" key="3">
    <source>
        <dbReference type="ARBA" id="ARBA00022801"/>
    </source>
</evidence>
<evidence type="ECO:0000313" key="7">
    <source>
        <dbReference type="EMBL" id="MFK2904226.1"/>
    </source>
</evidence>
<dbReference type="CDD" id="cd06583">
    <property type="entry name" value="PGRP"/>
    <property type="match status" value="1"/>
</dbReference>
<dbReference type="PROSITE" id="PS51257">
    <property type="entry name" value="PROKAR_LIPOPROTEIN"/>
    <property type="match status" value="1"/>
</dbReference>
<keyword evidence="8" id="KW-1185">Reference proteome</keyword>
<dbReference type="InterPro" id="IPR036505">
    <property type="entry name" value="Amidase/PGRP_sf"/>
</dbReference>
<evidence type="ECO:0000256" key="5">
    <source>
        <dbReference type="SAM" id="SignalP"/>
    </source>
</evidence>
<evidence type="ECO:0000256" key="4">
    <source>
        <dbReference type="ARBA" id="ARBA00023316"/>
    </source>
</evidence>
<name>A0ABW8JVI2_9GAMM</name>
<proteinExistence type="predicted"/>
<dbReference type="RefSeq" id="WP_404632502.1">
    <property type="nucleotide sequence ID" value="NZ_JADIKM010000002.1"/>
</dbReference>
<comment type="catalytic activity">
    <reaction evidence="1">
        <text>Hydrolyzes the link between N-acetylmuramoyl residues and L-amino acid residues in certain cell-wall glycopeptides.</text>
        <dbReference type="EC" id="3.5.1.28"/>
    </reaction>
</comment>
<evidence type="ECO:0000259" key="6">
    <source>
        <dbReference type="SMART" id="SM00644"/>
    </source>
</evidence>
<feature type="chain" id="PRO_5047346104" description="N-acetylmuramoyl-L-alanine amidase" evidence="5">
    <location>
        <begin position="24"/>
        <end position="260"/>
    </location>
</feature>
<dbReference type="InterPro" id="IPR051206">
    <property type="entry name" value="NAMLAA_amidase_2"/>
</dbReference>
<accession>A0ABW8JVI2</accession>
<sequence length="260" mass="27951">MSARRLFPLLLLLPLALAGCAHAPARNPLAIWMPSPNVSARRAQLIVLHATESPSLASALDALRDRHAAAPVSAHYLIAEDGTRYQLAPDAVRAWHAGAGQWGDIEDVNSASLGIELDHRGDAPYPPAQIASLVVLLRDLTTRLGIDPRQVIGHADLAPARKSDPGPTFPWSELAAAGFGRWPCEPLPPLPPAGFDPWLALRLIGYPLDDRAATARAFHEHYRGDRADTLDARDAAILYDLQLQLLGPADAAPPDDKAHP</sequence>
<protein>
    <recommendedName>
        <fullName evidence="2">N-acetylmuramoyl-L-alanine amidase</fullName>
        <ecNumber evidence="2">3.5.1.28</ecNumber>
    </recommendedName>
</protein>
<dbReference type="PANTHER" id="PTHR30417:SF1">
    <property type="entry name" value="N-ACETYLMURAMOYL-L-ALANINE AMIDASE AMID"/>
    <property type="match status" value="1"/>
</dbReference>
<comment type="caution">
    <text evidence="7">The sequence shown here is derived from an EMBL/GenBank/DDBJ whole genome shotgun (WGS) entry which is preliminary data.</text>
</comment>
<feature type="signal peptide" evidence="5">
    <location>
        <begin position="1"/>
        <end position="23"/>
    </location>
</feature>
<keyword evidence="3" id="KW-0378">Hydrolase</keyword>